<dbReference type="OrthoDB" id="10248777at2759"/>
<sequence>MHTPEEVLAFKKPTEGFSCSLSDNKYKIEFLEFEIKDYDTSKSVFKVSRDDAPDLSALSLEASKGGVSLEDLARTVRYNLPKEFLKFKTVRTMLKFCVGPLEVPSFRMIERHYYKGELLRNYDFTFGFCIPNSTNTWEAVYDMPVNSKERINDMVGSPDEHVSDSFYFVEDKLVMHNKAYFKYV</sequence>
<protein>
    <submittedName>
        <fullName evidence="6">Delta subunit of GMP phosphodiesterase</fullName>
    </submittedName>
</protein>
<evidence type="ECO:0000256" key="3">
    <source>
        <dbReference type="ARBA" id="ARBA00022927"/>
    </source>
</evidence>
<dbReference type="STRING" id="1764295.A0A5B8MEL8"/>
<keyword evidence="2" id="KW-0813">Transport</keyword>
<evidence type="ECO:0000313" key="6">
    <source>
        <dbReference type="EMBL" id="QDZ18827.1"/>
    </source>
</evidence>
<name>A0A5B8MEL8_9CHLO</name>
<reference evidence="6 7" key="1">
    <citation type="submission" date="2018-07" db="EMBL/GenBank/DDBJ databases">
        <title>The complete nuclear genome of the prasinophyte Chloropicon primus (CCMP1205).</title>
        <authorList>
            <person name="Pombert J.-F."/>
            <person name="Otis C."/>
            <person name="Turmel M."/>
            <person name="Lemieux C."/>
        </authorList>
    </citation>
    <scope>NUCLEOTIDE SEQUENCE [LARGE SCALE GENOMIC DNA]</scope>
    <source>
        <strain evidence="6 7">CCMP1205</strain>
    </source>
</reference>
<dbReference type="PANTHER" id="PTHR12951:SF1">
    <property type="entry name" value="PROTEIN UNC-119 HOMOLOG"/>
    <property type="match status" value="1"/>
</dbReference>
<dbReference type="GO" id="GO:0060271">
    <property type="term" value="P:cilium assembly"/>
    <property type="evidence" value="ECO:0007669"/>
    <property type="project" value="TreeGrafter"/>
</dbReference>
<keyword evidence="4" id="KW-0446">Lipid-binding</keyword>
<gene>
    <name evidence="6" type="ORF">A3770_02p13450</name>
</gene>
<accession>A0A5B8MEL8</accession>
<comment type="similarity">
    <text evidence="1">Belongs to the PDE6D/unc-119 family.</text>
</comment>
<evidence type="ECO:0000259" key="5">
    <source>
        <dbReference type="Pfam" id="PF05351"/>
    </source>
</evidence>
<dbReference type="Gene3D" id="2.70.50.40">
    <property type="entry name" value="GMP phosphodiesterase, delta subunit"/>
    <property type="match status" value="1"/>
</dbReference>
<dbReference type="PANTHER" id="PTHR12951">
    <property type="entry name" value="RETINAL PROTEIN 4"/>
    <property type="match status" value="1"/>
</dbReference>
<dbReference type="InterPro" id="IPR008015">
    <property type="entry name" value="PDED_dom"/>
</dbReference>
<dbReference type="AlphaFoldDB" id="A0A5B8MEL8"/>
<dbReference type="GO" id="GO:0008289">
    <property type="term" value="F:lipid binding"/>
    <property type="evidence" value="ECO:0007669"/>
    <property type="project" value="UniProtKB-KW"/>
</dbReference>
<keyword evidence="3" id="KW-0653">Protein transport</keyword>
<feature type="domain" description="GMP phosphodiesterase delta subunit" evidence="5">
    <location>
        <begin position="23"/>
        <end position="183"/>
    </location>
</feature>
<dbReference type="InterPro" id="IPR037036">
    <property type="entry name" value="PDED_dom_sf"/>
</dbReference>
<dbReference type="InterPro" id="IPR014756">
    <property type="entry name" value="Ig_E-set"/>
</dbReference>
<dbReference type="SUPFAM" id="SSF81296">
    <property type="entry name" value="E set domains"/>
    <property type="match status" value="1"/>
</dbReference>
<dbReference type="GO" id="GO:0005929">
    <property type="term" value="C:cilium"/>
    <property type="evidence" value="ECO:0007669"/>
    <property type="project" value="TreeGrafter"/>
</dbReference>
<dbReference type="Pfam" id="PF05351">
    <property type="entry name" value="GMP_PDE_delta"/>
    <property type="match status" value="1"/>
</dbReference>
<evidence type="ECO:0000256" key="1">
    <source>
        <dbReference type="ARBA" id="ARBA00008102"/>
    </source>
</evidence>
<organism evidence="6 7">
    <name type="scientific">Chloropicon primus</name>
    <dbReference type="NCBI Taxonomy" id="1764295"/>
    <lineage>
        <taxon>Eukaryota</taxon>
        <taxon>Viridiplantae</taxon>
        <taxon>Chlorophyta</taxon>
        <taxon>Chloropicophyceae</taxon>
        <taxon>Chloropicales</taxon>
        <taxon>Chloropicaceae</taxon>
        <taxon>Chloropicon</taxon>
    </lineage>
</organism>
<dbReference type="FunFam" id="2.70.50.40:FF:000003">
    <property type="entry name" value="UNC119 homologue, putative"/>
    <property type="match status" value="1"/>
</dbReference>
<proteinExistence type="inferred from homology"/>
<dbReference type="Proteomes" id="UP000316726">
    <property type="component" value="Chromosome 2"/>
</dbReference>
<evidence type="ECO:0000313" key="7">
    <source>
        <dbReference type="Proteomes" id="UP000316726"/>
    </source>
</evidence>
<keyword evidence="7" id="KW-1185">Reference proteome</keyword>
<evidence type="ECO:0000256" key="4">
    <source>
        <dbReference type="ARBA" id="ARBA00023121"/>
    </source>
</evidence>
<dbReference type="EMBL" id="CP031035">
    <property type="protein sequence ID" value="QDZ18827.1"/>
    <property type="molecule type" value="Genomic_DNA"/>
</dbReference>
<evidence type="ECO:0000256" key="2">
    <source>
        <dbReference type="ARBA" id="ARBA00022448"/>
    </source>
</evidence>
<dbReference type="InterPro" id="IPR051519">
    <property type="entry name" value="PDE6D_unc-119_myristoyl-bd"/>
</dbReference>
<dbReference type="GO" id="GO:0042953">
    <property type="term" value="P:lipoprotein transport"/>
    <property type="evidence" value="ECO:0007669"/>
    <property type="project" value="TreeGrafter"/>
</dbReference>